<name>A0A151I0V1_9HYME</name>
<evidence type="ECO:0000313" key="2">
    <source>
        <dbReference type="Proteomes" id="UP000078540"/>
    </source>
</evidence>
<reference evidence="1 2" key="1">
    <citation type="submission" date="2015-09" db="EMBL/GenBank/DDBJ databases">
        <title>Atta colombica WGS genome.</title>
        <authorList>
            <person name="Nygaard S."/>
            <person name="Hu H."/>
            <person name="Boomsma J."/>
            <person name="Zhang G."/>
        </authorList>
    </citation>
    <scope>NUCLEOTIDE SEQUENCE [LARGE SCALE GENOMIC DNA]</scope>
    <source>
        <strain evidence="1">Treedump-2</strain>
        <tissue evidence="1">Whole body</tissue>
    </source>
</reference>
<keyword evidence="2" id="KW-1185">Reference proteome</keyword>
<dbReference type="AlphaFoldDB" id="A0A151I0V1"/>
<dbReference type="Proteomes" id="UP000078540">
    <property type="component" value="Unassembled WGS sequence"/>
</dbReference>
<accession>A0A151I0V1</accession>
<evidence type="ECO:0000313" key="1">
    <source>
        <dbReference type="EMBL" id="KYM79513.1"/>
    </source>
</evidence>
<protein>
    <submittedName>
        <fullName evidence="1">Uncharacterized protein</fullName>
    </submittedName>
</protein>
<sequence>MYQKCTRRGGGKRSQHLHTTRAALLFYRVKSFSPAVSFS</sequence>
<dbReference type="EMBL" id="KQ976599">
    <property type="protein sequence ID" value="KYM79513.1"/>
    <property type="molecule type" value="Genomic_DNA"/>
</dbReference>
<proteinExistence type="predicted"/>
<organism evidence="1 2">
    <name type="scientific">Atta colombica</name>
    <dbReference type="NCBI Taxonomy" id="520822"/>
    <lineage>
        <taxon>Eukaryota</taxon>
        <taxon>Metazoa</taxon>
        <taxon>Ecdysozoa</taxon>
        <taxon>Arthropoda</taxon>
        <taxon>Hexapoda</taxon>
        <taxon>Insecta</taxon>
        <taxon>Pterygota</taxon>
        <taxon>Neoptera</taxon>
        <taxon>Endopterygota</taxon>
        <taxon>Hymenoptera</taxon>
        <taxon>Apocrita</taxon>
        <taxon>Aculeata</taxon>
        <taxon>Formicoidea</taxon>
        <taxon>Formicidae</taxon>
        <taxon>Myrmicinae</taxon>
        <taxon>Atta</taxon>
    </lineage>
</organism>
<gene>
    <name evidence="1" type="ORF">ALC53_10059</name>
</gene>